<name>A0ABY6UDT2_BIOOC</name>
<evidence type="ECO:0000313" key="1">
    <source>
        <dbReference type="EMBL" id="VUC29310.1"/>
    </source>
</evidence>
<dbReference type="EMBL" id="CABFNS010000798">
    <property type="protein sequence ID" value="VUC29310.1"/>
    <property type="molecule type" value="Genomic_DNA"/>
</dbReference>
<organism evidence="1 2">
    <name type="scientific">Bionectria ochroleuca</name>
    <name type="common">Gliocladium roseum</name>
    <dbReference type="NCBI Taxonomy" id="29856"/>
    <lineage>
        <taxon>Eukaryota</taxon>
        <taxon>Fungi</taxon>
        <taxon>Dikarya</taxon>
        <taxon>Ascomycota</taxon>
        <taxon>Pezizomycotina</taxon>
        <taxon>Sordariomycetes</taxon>
        <taxon>Hypocreomycetidae</taxon>
        <taxon>Hypocreales</taxon>
        <taxon>Bionectriaceae</taxon>
        <taxon>Clonostachys</taxon>
    </lineage>
</organism>
<gene>
    <name evidence="1" type="ORF">CLO192961_LOCUS252364</name>
</gene>
<proteinExistence type="predicted"/>
<sequence>MPRKQLSVAELEAFGKRHLVALALIFLAFFMGRSTCQGQREVLSDKMGPLKTLCYLSRDLERHPDFFSALYLDPFSSELEIFRYGKGNNDMANNLIIKASVRALMRENVASLPDIFTATEALMDEDRLRAYLGWVIDHGAQRWEVIWERQCAGI</sequence>
<protein>
    <submittedName>
        <fullName evidence="1">Uncharacterized protein</fullName>
    </submittedName>
</protein>
<dbReference type="Proteomes" id="UP000766486">
    <property type="component" value="Unassembled WGS sequence"/>
</dbReference>
<reference evidence="1 2" key="1">
    <citation type="submission" date="2019-06" db="EMBL/GenBank/DDBJ databases">
        <authorList>
            <person name="Broberg M."/>
        </authorList>
    </citation>
    <scope>NUCLEOTIDE SEQUENCE [LARGE SCALE GENOMIC DNA]</scope>
</reference>
<evidence type="ECO:0000313" key="2">
    <source>
        <dbReference type="Proteomes" id="UP000766486"/>
    </source>
</evidence>
<accession>A0ABY6UDT2</accession>
<keyword evidence="2" id="KW-1185">Reference proteome</keyword>
<comment type="caution">
    <text evidence="1">The sequence shown here is derived from an EMBL/GenBank/DDBJ whole genome shotgun (WGS) entry which is preliminary data.</text>
</comment>